<protein>
    <submittedName>
        <fullName evidence="1">Uncharacterized protein</fullName>
    </submittedName>
</protein>
<reference evidence="1" key="1">
    <citation type="journal article" date="2014" name="Front. Microbiol.">
        <title>High frequency of phylogenetically diverse reductive dehalogenase-homologous genes in deep subseafloor sedimentary metagenomes.</title>
        <authorList>
            <person name="Kawai M."/>
            <person name="Futagami T."/>
            <person name="Toyoda A."/>
            <person name="Takaki Y."/>
            <person name="Nishi S."/>
            <person name="Hori S."/>
            <person name="Arai W."/>
            <person name="Tsubouchi T."/>
            <person name="Morono Y."/>
            <person name="Uchiyama I."/>
            <person name="Ito T."/>
            <person name="Fujiyama A."/>
            <person name="Inagaki F."/>
            <person name="Takami H."/>
        </authorList>
    </citation>
    <scope>NUCLEOTIDE SEQUENCE</scope>
    <source>
        <strain evidence="1">Expedition CK06-06</strain>
    </source>
</reference>
<dbReference type="EMBL" id="BART01020650">
    <property type="protein sequence ID" value="GAH05064.1"/>
    <property type="molecule type" value="Genomic_DNA"/>
</dbReference>
<name>X1DJ78_9ZZZZ</name>
<dbReference type="AlphaFoldDB" id="X1DJ78"/>
<organism evidence="1">
    <name type="scientific">marine sediment metagenome</name>
    <dbReference type="NCBI Taxonomy" id="412755"/>
    <lineage>
        <taxon>unclassified sequences</taxon>
        <taxon>metagenomes</taxon>
        <taxon>ecological metagenomes</taxon>
    </lineage>
</organism>
<comment type="caution">
    <text evidence="1">The sequence shown here is derived from an EMBL/GenBank/DDBJ whole genome shotgun (WGS) entry which is preliminary data.</text>
</comment>
<proteinExistence type="predicted"/>
<accession>X1DJ78</accession>
<evidence type="ECO:0000313" key="1">
    <source>
        <dbReference type="EMBL" id="GAH05064.1"/>
    </source>
</evidence>
<gene>
    <name evidence="1" type="ORF">S01H4_38299</name>
</gene>
<feature type="non-terminal residue" evidence="1">
    <location>
        <position position="30"/>
    </location>
</feature>
<sequence>MFVVKQYSDRQLDKARHKEEVILRLAKGEP</sequence>